<proteinExistence type="predicted"/>
<dbReference type="Proteomes" id="UP000612362">
    <property type="component" value="Unassembled WGS sequence"/>
</dbReference>
<accession>A0A8J3IBG8</accession>
<dbReference type="Gene3D" id="3.10.450.50">
    <property type="match status" value="1"/>
</dbReference>
<comment type="caution">
    <text evidence="1">The sequence shown here is derived from an EMBL/GenBank/DDBJ whole genome shotgun (WGS) entry which is preliminary data.</text>
</comment>
<dbReference type="InterPro" id="IPR032710">
    <property type="entry name" value="NTF2-like_dom_sf"/>
</dbReference>
<name>A0A8J3IBG8_9CHLR</name>
<dbReference type="PANTHER" id="PTHR38436:SF1">
    <property type="entry name" value="ESTER CYCLASE"/>
    <property type="match status" value="1"/>
</dbReference>
<organism evidence="1 2">
    <name type="scientific">Ktedonospora formicarum</name>
    <dbReference type="NCBI Taxonomy" id="2778364"/>
    <lineage>
        <taxon>Bacteria</taxon>
        <taxon>Bacillati</taxon>
        <taxon>Chloroflexota</taxon>
        <taxon>Ktedonobacteria</taxon>
        <taxon>Ktedonobacterales</taxon>
        <taxon>Ktedonobacteraceae</taxon>
        <taxon>Ktedonospora</taxon>
    </lineage>
</organism>
<evidence type="ECO:0000313" key="1">
    <source>
        <dbReference type="EMBL" id="GHO50220.1"/>
    </source>
</evidence>
<dbReference type="RefSeq" id="WP_220199271.1">
    <property type="nucleotide sequence ID" value="NZ_BNJF01000007.1"/>
</dbReference>
<keyword evidence="2" id="KW-1185">Reference proteome</keyword>
<dbReference type="Pfam" id="PF07366">
    <property type="entry name" value="SnoaL"/>
    <property type="match status" value="1"/>
</dbReference>
<dbReference type="PANTHER" id="PTHR38436">
    <property type="entry name" value="POLYKETIDE CYCLASE SNOAL-LIKE DOMAIN"/>
    <property type="match status" value="1"/>
</dbReference>
<dbReference type="InterPro" id="IPR009959">
    <property type="entry name" value="Cyclase_SnoaL-like"/>
</dbReference>
<protein>
    <recommendedName>
        <fullName evidence="3">Ester cyclase</fullName>
    </recommendedName>
</protein>
<sequence length="137" mass="15207">MSISANKAIAAKYVEMWDSGNTDIADEILADDFVDHSYPEQPPGPTSIKKRVTAYHQGFHNTHHSANFMLGEDNMVALYFTRRGKHKGMYAGFPPTGKEVVLTGADFMRIEHGKIAELWSAQDGLTWAQQIGLKAPN</sequence>
<dbReference type="AlphaFoldDB" id="A0A8J3IBG8"/>
<dbReference type="GO" id="GO:0030638">
    <property type="term" value="P:polyketide metabolic process"/>
    <property type="evidence" value="ECO:0007669"/>
    <property type="project" value="InterPro"/>
</dbReference>
<gene>
    <name evidence="1" type="ORF">KSX_83830</name>
</gene>
<evidence type="ECO:0000313" key="2">
    <source>
        <dbReference type="Proteomes" id="UP000612362"/>
    </source>
</evidence>
<dbReference type="EMBL" id="BNJF01000007">
    <property type="protein sequence ID" value="GHO50220.1"/>
    <property type="molecule type" value="Genomic_DNA"/>
</dbReference>
<evidence type="ECO:0008006" key="3">
    <source>
        <dbReference type="Google" id="ProtNLM"/>
    </source>
</evidence>
<reference evidence="1" key="1">
    <citation type="submission" date="2020-10" db="EMBL/GenBank/DDBJ databases">
        <title>Taxonomic study of unclassified bacteria belonging to the class Ktedonobacteria.</title>
        <authorList>
            <person name="Yabe S."/>
            <person name="Wang C.M."/>
            <person name="Zheng Y."/>
            <person name="Sakai Y."/>
            <person name="Cavaletti L."/>
            <person name="Monciardini P."/>
            <person name="Donadio S."/>
        </authorList>
    </citation>
    <scope>NUCLEOTIDE SEQUENCE</scope>
    <source>
        <strain evidence="1">SOSP1-1</strain>
    </source>
</reference>
<dbReference type="SUPFAM" id="SSF54427">
    <property type="entry name" value="NTF2-like"/>
    <property type="match status" value="1"/>
</dbReference>